<accession>A0A2U9QHS1</accession>
<evidence type="ECO:0000313" key="1">
    <source>
        <dbReference type="EMBL" id="AWU47136.1"/>
    </source>
</evidence>
<dbReference type="RefSeq" id="YP_009480629.1">
    <property type="nucleotide sequence ID" value="NC_037656.1"/>
</dbReference>
<evidence type="ECO:0000313" key="2">
    <source>
        <dbReference type="Proteomes" id="UP000249273"/>
    </source>
</evidence>
<organism evidence="1">
    <name type="scientific">Sea otter poxvirus</name>
    <dbReference type="NCBI Taxonomy" id="1416741"/>
    <lineage>
        <taxon>Viruses</taxon>
        <taxon>Varidnaviria</taxon>
        <taxon>Bamfordvirae</taxon>
        <taxon>Nucleocytoviricota</taxon>
        <taxon>Pokkesviricetes</taxon>
        <taxon>Chitovirales</taxon>
        <taxon>Poxviridae</taxon>
        <taxon>Chordopoxvirinae</taxon>
        <taxon>Mustelpoxvirus</taxon>
        <taxon>Mustelpoxvirus seaotterpox</taxon>
        <taxon>Sea otterpox virus</taxon>
    </lineage>
</organism>
<protein>
    <submittedName>
        <fullName evidence="1">S-S bond formation pathway protein</fullName>
    </submittedName>
</protein>
<proteinExistence type="predicted"/>
<dbReference type="KEGG" id="vg:36841088"/>
<dbReference type="GeneID" id="36841088"/>
<name>A0A2U9QHS1_9POXV</name>
<sequence length="75" mass="8756">MDWYTKYTVSLDPPKRCTNCSIILTKFINEDSNNIAMLLKSQPNRLKTLKDFLSFCKNKTINIKILDEEISRVLS</sequence>
<dbReference type="EMBL" id="MH427217">
    <property type="protein sequence ID" value="AWU47136.1"/>
    <property type="molecule type" value="Genomic_DNA"/>
</dbReference>
<dbReference type="InterPro" id="IPR007952">
    <property type="entry name" value="Poxvirus_A2.5L"/>
</dbReference>
<gene>
    <name evidence="1" type="primary">SOPV-ELK-091</name>
</gene>
<dbReference type="OrthoDB" id="22105at10239"/>
<reference evidence="1" key="1">
    <citation type="submission" date="2018-05" db="EMBL/GenBank/DDBJ databases">
        <title>Complete Genome Sequence of a Novel Sea Otter Poxvirus.</title>
        <authorList>
            <person name="Jacob J.M."/>
            <person name="Subramaniam K."/>
            <person name="Tu S.-L."/>
            <person name="Nielsen O."/>
            <person name="Tuomi P.A."/>
            <person name="Upton C."/>
            <person name="Waltzek T.B."/>
        </authorList>
    </citation>
    <scope>NUCLEOTIDE SEQUENCE [LARGE SCALE GENOMIC DNA]</scope>
    <source>
        <strain evidence="1">ELK</strain>
    </source>
</reference>
<dbReference type="Proteomes" id="UP000249273">
    <property type="component" value="Segment"/>
</dbReference>
<dbReference type="Pfam" id="PF05288">
    <property type="entry name" value="Pox_A3L"/>
    <property type="match status" value="1"/>
</dbReference>
<keyword evidence="2" id="KW-1185">Reference proteome</keyword>